<dbReference type="AlphaFoldDB" id="A0A8H5CW66"/>
<keyword evidence="3" id="KW-1185">Reference proteome</keyword>
<dbReference type="EMBL" id="JAACJO010000019">
    <property type="protein sequence ID" value="KAF5348474.1"/>
    <property type="molecule type" value="Genomic_DNA"/>
</dbReference>
<evidence type="ECO:0000313" key="2">
    <source>
        <dbReference type="EMBL" id="KAF5348474.1"/>
    </source>
</evidence>
<accession>A0A8H5CW66</accession>
<evidence type="ECO:0000259" key="1">
    <source>
        <dbReference type="Pfam" id="PF00646"/>
    </source>
</evidence>
<dbReference type="CDD" id="cd09917">
    <property type="entry name" value="F-box_SF"/>
    <property type="match status" value="1"/>
</dbReference>
<organism evidence="2 3">
    <name type="scientific">Leucocoprinus leucothites</name>
    <dbReference type="NCBI Taxonomy" id="201217"/>
    <lineage>
        <taxon>Eukaryota</taxon>
        <taxon>Fungi</taxon>
        <taxon>Dikarya</taxon>
        <taxon>Basidiomycota</taxon>
        <taxon>Agaricomycotina</taxon>
        <taxon>Agaricomycetes</taxon>
        <taxon>Agaricomycetidae</taxon>
        <taxon>Agaricales</taxon>
        <taxon>Agaricineae</taxon>
        <taxon>Agaricaceae</taxon>
        <taxon>Leucocoprinus</taxon>
    </lineage>
</organism>
<proteinExistence type="predicted"/>
<dbReference type="SUPFAM" id="SSF81383">
    <property type="entry name" value="F-box domain"/>
    <property type="match status" value="1"/>
</dbReference>
<dbReference type="InterPro" id="IPR036047">
    <property type="entry name" value="F-box-like_dom_sf"/>
</dbReference>
<sequence length="526" mass="59365">MITLDSTMPPLSQKPGWIDLPVEIIERIVACLDNKSLLNLGKVNRISNRVALARLLGHHVTSEIMTSSSITIPRFPPTELMSAISAAVWLPPISHIDYSSIRYDVKTLMGELHGILRLISASPPNSLKSLRLRFLLFDRREPGRCLIKIRRQSLIRKAWLRLVSRLVDTALHKGCKVLDIGGSLFPYPPMTNRMSWLTVNLARFFEVVAQRVLRSSAASATRASQLDSLIVGGHEPIHSAFLTYTLQICKRSSGTLQHLEFWFPWLSSSIGTAREWANLFDSLSLPHLRTLSIAGGVRFPLPPSVFAKFLHRHPHITDLKLKFSFSNPDSYTFSPRHTVLPNLRTLQAWPRVLIWLLSPPASIEHGKSGNAWYPSLTSVTILPSILHLSTEELSTLTRAILLLNHLPHTLLEAQPLHLTLEMCLLSTCWIKWIEENAGHSALGEVALEHDLTRSRIKNMTLLLDHSVHPDRILAPELPTHLGRWVAIFPMLEELEISPHPFISNAANERLKSEIQRRCPMLKVLKL</sequence>
<reference evidence="2 3" key="1">
    <citation type="journal article" date="2020" name="ISME J.">
        <title>Uncovering the hidden diversity of litter-decomposition mechanisms in mushroom-forming fungi.</title>
        <authorList>
            <person name="Floudas D."/>
            <person name="Bentzer J."/>
            <person name="Ahren D."/>
            <person name="Johansson T."/>
            <person name="Persson P."/>
            <person name="Tunlid A."/>
        </authorList>
    </citation>
    <scope>NUCLEOTIDE SEQUENCE [LARGE SCALE GENOMIC DNA]</scope>
    <source>
        <strain evidence="2 3">CBS 146.42</strain>
    </source>
</reference>
<dbReference type="OrthoDB" id="2635672at2759"/>
<dbReference type="Pfam" id="PF00646">
    <property type="entry name" value="F-box"/>
    <property type="match status" value="1"/>
</dbReference>
<dbReference type="Proteomes" id="UP000559027">
    <property type="component" value="Unassembled WGS sequence"/>
</dbReference>
<name>A0A8H5CW66_9AGAR</name>
<feature type="domain" description="F-box" evidence="1">
    <location>
        <begin position="17"/>
        <end position="49"/>
    </location>
</feature>
<comment type="caution">
    <text evidence="2">The sequence shown here is derived from an EMBL/GenBank/DDBJ whole genome shotgun (WGS) entry which is preliminary data.</text>
</comment>
<gene>
    <name evidence="2" type="ORF">D9756_009592</name>
</gene>
<dbReference type="InterPro" id="IPR001810">
    <property type="entry name" value="F-box_dom"/>
</dbReference>
<protein>
    <recommendedName>
        <fullName evidence="1">F-box domain-containing protein</fullName>
    </recommendedName>
</protein>
<evidence type="ECO:0000313" key="3">
    <source>
        <dbReference type="Proteomes" id="UP000559027"/>
    </source>
</evidence>